<evidence type="ECO:0008006" key="6">
    <source>
        <dbReference type="Google" id="ProtNLM"/>
    </source>
</evidence>
<name>A0A9N8RUN3_9BURK</name>
<gene>
    <name evidence="4" type="ORF">LMG31841_01576</name>
</gene>
<dbReference type="InterPro" id="IPR036162">
    <property type="entry name" value="Resolvase-like_N_sf"/>
</dbReference>
<feature type="compositionally biased region" description="Polar residues" evidence="1">
    <location>
        <begin position="594"/>
        <end position="604"/>
    </location>
</feature>
<dbReference type="Pfam" id="PF07508">
    <property type="entry name" value="Recombinase"/>
    <property type="match status" value="1"/>
</dbReference>
<reference evidence="4" key="1">
    <citation type="submission" date="2021-04" db="EMBL/GenBank/DDBJ databases">
        <authorList>
            <person name="Vanwijnsberghe S."/>
        </authorList>
    </citation>
    <scope>NUCLEOTIDE SEQUENCE</scope>
    <source>
        <strain evidence="4">LMG 31841</strain>
    </source>
</reference>
<accession>A0A9N8RUN3</accession>
<dbReference type="EMBL" id="CAJQZC010000002">
    <property type="protein sequence ID" value="CAG4892220.1"/>
    <property type="molecule type" value="Genomic_DNA"/>
</dbReference>
<dbReference type="InterPro" id="IPR011109">
    <property type="entry name" value="DNA_bind_recombinase_dom"/>
</dbReference>
<dbReference type="RefSeq" id="WP_228875557.1">
    <property type="nucleotide sequence ID" value="NZ_CAJQZC010000002.1"/>
</dbReference>
<evidence type="ECO:0000259" key="2">
    <source>
        <dbReference type="PROSITE" id="PS51736"/>
    </source>
</evidence>
<feature type="domain" description="Recombinase" evidence="3">
    <location>
        <begin position="202"/>
        <end position="323"/>
    </location>
</feature>
<keyword evidence="5" id="KW-1185">Reference proteome</keyword>
<dbReference type="GO" id="GO:0000150">
    <property type="term" value="F:DNA strand exchange activity"/>
    <property type="evidence" value="ECO:0007669"/>
    <property type="project" value="InterPro"/>
</dbReference>
<dbReference type="Gene3D" id="3.40.50.1390">
    <property type="entry name" value="Resolvase, N-terminal catalytic domain"/>
    <property type="match status" value="1"/>
</dbReference>
<protein>
    <recommendedName>
        <fullName evidence="6">Recombinase family protein</fullName>
    </recommendedName>
</protein>
<dbReference type="PROSITE" id="PS51737">
    <property type="entry name" value="RECOMBINASE_DNA_BIND"/>
    <property type="match status" value="1"/>
</dbReference>
<dbReference type="GO" id="GO:0003677">
    <property type="term" value="F:DNA binding"/>
    <property type="evidence" value="ECO:0007669"/>
    <property type="project" value="InterPro"/>
</dbReference>
<dbReference type="CDD" id="cd00338">
    <property type="entry name" value="Ser_Recombinase"/>
    <property type="match status" value="1"/>
</dbReference>
<organism evidence="4 5">
    <name type="scientific">Paraburkholderia saeva</name>
    <dbReference type="NCBI Taxonomy" id="2777537"/>
    <lineage>
        <taxon>Bacteria</taxon>
        <taxon>Pseudomonadati</taxon>
        <taxon>Pseudomonadota</taxon>
        <taxon>Betaproteobacteria</taxon>
        <taxon>Burkholderiales</taxon>
        <taxon>Burkholderiaceae</taxon>
        <taxon>Paraburkholderia</taxon>
    </lineage>
</organism>
<dbReference type="PROSITE" id="PS51736">
    <property type="entry name" value="RECOMBINASES_3"/>
    <property type="match status" value="1"/>
</dbReference>
<comment type="caution">
    <text evidence="4">The sequence shown here is derived from an EMBL/GenBank/DDBJ whole genome shotgun (WGS) entry which is preliminary data.</text>
</comment>
<dbReference type="InterPro" id="IPR050639">
    <property type="entry name" value="SSR_resolvase"/>
</dbReference>
<dbReference type="Gene3D" id="3.90.1750.20">
    <property type="entry name" value="Putative Large Serine Recombinase, Chain B, Domain 2"/>
    <property type="match status" value="1"/>
</dbReference>
<evidence type="ECO:0000313" key="4">
    <source>
        <dbReference type="EMBL" id="CAG4892220.1"/>
    </source>
</evidence>
<feature type="region of interest" description="Disordered" evidence="1">
    <location>
        <begin position="592"/>
        <end position="627"/>
    </location>
</feature>
<dbReference type="InterPro" id="IPR006119">
    <property type="entry name" value="Resolv_N"/>
</dbReference>
<proteinExistence type="predicted"/>
<dbReference type="InterPro" id="IPR038109">
    <property type="entry name" value="DNA_bind_recomb_sf"/>
</dbReference>
<sequence>MSFGPDRELEHTDGIVRTPAAQYLRMSTDHQQYSTENQRIAIADYADAHHMCVVRTYADEGKSGLTFKGRPGLKALISDVTQGKADFNVILVYDISRWGRFQDADESSFYEQLCRRAGIRVIYCEDDIANDGSPVAGLVRQVRRMASGDFSKNLSHKVFAGQRTLILLKVRQGGTPGFGLRRLLVDSQRRPKEVLARGQHKSIQTDRVILVPGPPEETAVVAKMYEWFVRSSWSERQIADHLNACGVLTDLGRQWTRSTVHQVLTNEKYIGNNVWNRTSFKLKIEHRRNPPDQWIRSDGAFQPIVPPELFYAAREIVAQRHQRMSDDEMLNALRSVLLQTGFLSGWVIDERDDIPSSSAYVTRFGGLLRAYSLVGFQPKRDFRYLTINEALRRLHPSMVDEIVRGIEHSGGWVARAAVTDLLLVNGEFTVSVVVVRCKTASSGSRRWVVHLDRALMPDLTVIVRMDATNSFAHDYFVLPSIDFPADFQELKEENQFFLEAYRFDEAYMQTRLSKGAENGGLEALMLYGKPFLRDGVLDVNAHDTGFAKVLSSLDGEHGRFFLWVAAQRAEQLKAQGKENLFTDSDISALKTLNRGHSSGHTAASQPAKRRPHVRGVHWPPPTRFASGPRLSVPRVDLAAWTQA</sequence>
<dbReference type="Pfam" id="PF00239">
    <property type="entry name" value="Resolvase"/>
    <property type="match status" value="1"/>
</dbReference>
<dbReference type="SUPFAM" id="SSF53041">
    <property type="entry name" value="Resolvase-like"/>
    <property type="match status" value="1"/>
</dbReference>
<dbReference type="AlphaFoldDB" id="A0A9N8RUN3"/>
<evidence type="ECO:0000259" key="3">
    <source>
        <dbReference type="PROSITE" id="PS51737"/>
    </source>
</evidence>
<dbReference type="FunFam" id="3.40.50.1390:FF:000008">
    <property type="entry name" value="DNA recombinase"/>
    <property type="match status" value="1"/>
</dbReference>
<dbReference type="Proteomes" id="UP000789704">
    <property type="component" value="Unassembled WGS sequence"/>
</dbReference>
<feature type="domain" description="Resolvase/invertase-type recombinase catalytic" evidence="2">
    <location>
        <begin position="19"/>
        <end position="173"/>
    </location>
</feature>
<evidence type="ECO:0000313" key="5">
    <source>
        <dbReference type="Proteomes" id="UP000789704"/>
    </source>
</evidence>
<dbReference type="PANTHER" id="PTHR30461">
    <property type="entry name" value="DNA-INVERTASE FROM LAMBDOID PROPHAGE"/>
    <property type="match status" value="1"/>
</dbReference>
<evidence type="ECO:0000256" key="1">
    <source>
        <dbReference type="SAM" id="MobiDB-lite"/>
    </source>
</evidence>
<dbReference type="SMART" id="SM00857">
    <property type="entry name" value="Resolvase"/>
    <property type="match status" value="1"/>
</dbReference>
<dbReference type="PANTHER" id="PTHR30461:SF23">
    <property type="entry name" value="DNA RECOMBINASE-RELATED"/>
    <property type="match status" value="1"/>
</dbReference>